<dbReference type="EMBL" id="JXTI01000001">
    <property type="protein sequence ID" value="KWX15909.1"/>
    <property type="molecule type" value="Genomic_DNA"/>
</dbReference>
<dbReference type="AlphaFoldDB" id="A0A132P0P2"/>
<name>A0A132P0P2_GIAIN</name>
<accession>A0A132P0P2</accession>
<evidence type="ECO:0000256" key="1">
    <source>
        <dbReference type="SAM" id="Phobius"/>
    </source>
</evidence>
<feature type="transmembrane region" description="Helical" evidence="1">
    <location>
        <begin position="112"/>
        <end position="134"/>
    </location>
</feature>
<reference evidence="2 3" key="1">
    <citation type="journal article" date="2015" name="Mol. Biochem. Parasitol.">
        <title>Identification of polymorphic genes for use in assemblage B genotyping assays through comparative genomics of multiple assemblage B Giardia duodenalis isolates.</title>
        <authorList>
            <person name="Wielinga C."/>
            <person name="Thompson R.C."/>
            <person name="Monis P."/>
            <person name="Ryan U."/>
        </authorList>
    </citation>
    <scope>NUCLEOTIDE SEQUENCE [LARGE SCALE GENOMIC DNA]</scope>
    <source>
        <strain evidence="2 3">BAH15c1</strain>
    </source>
</reference>
<organism evidence="2 3">
    <name type="scientific">Giardia duodenalis assemblage B</name>
    <dbReference type="NCBI Taxonomy" id="1394984"/>
    <lineage>
        <taxon>Eukaryota</taxon>
        <taxon>Metamonada</taxon>
        <taxon>Diplomonadida</taxon>
        <taxon>Hexamitidae</taxon>
        <taxon>Giardiinae</taxon>
        <taxon>Giardia</taxon>
    </lineage>
</organism>
<dbReference type="Proteomes" id="UP000070089">
    <property type="component" value="Unassembled WGS sequence"/>
</dbReference>
<keyword evidence="1" id="KW-0472">Membrane</keyword>
<gene>
    <name evidence="2" type="ORF">QR46_0048</name>
</gene>
<evidence type="ECO:0000313" key="3">
    <source>
        <dbReference type="Proteomes" id="UP000070089"/>
    </source>
</evidence>
<protein>
    <submittedName>
        <fullName evidence="2">Uncharacterized protein</fullName>
    </submittedName>
</protein>
<dbReference type="Gene3D" id="1.10.472.10">
    <property type="entry name" value="Cyclin-like"/>
    <property type="match status" value="1"/>
</dbReference>
<keyword evidence="1" id="KW-0812">Transmembrane</keyword>
<proteinExistence type="predicted"/>
<sequence length="214" mass="25266">MTIRYAETSPIKKQSIPYGRYSSNLLRAKKMPITCSQCPEPPDERPIYIFYVPEDEFLESVIVYLKELSHARYIPTGIHALLSELDLSSDAHLDVFIYTCSILKRISRKNPLLLTIETILDYFAACFIISYSMLSDLTPPLREWADALGKPYSERRLLQLQRKTLLLLRWEILISKRQYDWMCREIQRTHANLGYKPPTRSKQFNYRDYRSGFR</sequence>
<comment type="caution">
    <text evidence="2">The sequence shown here is derived from an EMBL/GenBank/DDBJ whole genome shotgun (WGS) entry which is preliminary data.</text>
</comment>
<dbReference type="OrthoDB" id="10254811at2759"/>
<dbReference type="VEuPathDB" id="GiardiaDB:QR46_0048"/>
<keyword evidence="1" id="KW-1133">Transmembrane helix</keyword>
<evidence type="ECO:0000313" key="2">
    <source>
        <dbReference type="EMBL" id="KWX15909.1"/>
    </source>
</evidence>